<evidence type="ECO:0000313" key="2">
    <source>
        <dbReference type="Proteomes" id="UP000288805"/>
    </source>
</evidence>
<gene>
    <name evidence="1" type="ORF">CK203_095923</name>
</gene>
<proteinExistence type="predicted"/>
<organism evidence="1 2">
    <name type="scientific">Vitis vinifera</name>
    <name type="common">Grape</name>
    <dbReference type="NCBI Taxonomy" id="29760"/>
    <lineage>
        <taxon>Eukaryota</taxon>
        <taxon>Viridiplantae</taxon>
        <taxon>Streptophyta</taxon>
        <taxon>Embryophyta</taxon>
        <taxon>Tracheophyta</taxon>
        <taxon>Spermatophyta</taxon>
        <taxon>Magnoliopsida</taxon>
        <taxon>eudicotyledons</taxon>
        <taxon>Gunneridae</taxon>
        <taxon>Pentapetalae</taxon>
        <taxon>rosids</taxon>
        <taxon>Vitales</taxon>
        <taxon>Vitaceae</taxon>
        <taxon>Viteae</taxon>
        <taxon>Vitis</taxon>
    </lineage>
</organism>
<name>A0A438DDN9_VITVI</name>
<comment type="caution">
    <text evidence="1">The sequence shown here is derived from an EMBL/GenBank/DDBJ whole genome shotgun (WGS) entry which is preliminary data.</text>
</comment>
<dbReference type="AlphaFoldDB" id="A0A438DDN9"/>
<sequence>MLANATLVYGEIGHTPSGHESGRLMFLQIFYFSIYNFPYVKHSTSHCIAWSDLLVKQGIKLELEMLGGFGKIELVNTSIEQDRTKRNEVLIVDEPIDIDEAEEIDVVFSRMKATRRRINDAQSHVNILIESYLRDMNVLRTHFMSSHYRTNKGQPSSSHENMNEGDALFDKNNAQQSLAYSNGQRTSVEGGIGCTNEGVENTPLRRMCVLCKQGSPSPWNTLYVGVITIMWGQQ</sequence>
<protein>
    <submittedName>
        <fullName evidence="1">Uncharacterized protein</fullName>
    </submittedName>
</protein>
<evidence type="ECO:0000313" key="1">
    <source>
        <dbReference type="EMBL" id="RVW33539.1"/>
    </source>
</evidence>
<accession>A0A438DDN9</accession>
<dbReference type="Proteomes" id="UP000288805">
    <property type="component" value="Unassembled WGS sequence"/>
</dbReference>
<reference evidence="1 2" key="1">
    <citation type="journal article" date="2018" name="PLoS Genet.">
        <title>Population sequencing reveals clonal diversity and ancestral inbreeding in the grapevine cultivar Chardonnay.</title>
        <authorList>
            <person name="Roach M.J."/>
            <person name="Johnson D.L."/>
            <person name="Bohlmann J."/>
            <person name="van Vuuren H.J."/>
            <person name="Jones S.J."/>
            <person name="Pretorius I.S."/>
            <person name="Schmidt S.A."/>
            <person name="Borneman A.R."/>
        </authorList>
    </citation>
    <scope>NUCLEOTIDE SEQUENCE [LARGE SCALE GENOMIC DNA]</scope>
    <source>
        <strain evidence="2">cv. Chardonnay</strain>
        <tissue evidence="1">Leaf</tissue>
    </source>
</reference>
<dbReference type="EMBL" id="QGNW01001673">
    <property type="protein sequence ID" value="RVW33539.1"/>
    <property type="molecule type" value="Genomic_DNA"/>
</dbReference>